<dbReference type="EMBL" id="BQNB010021351">
    <property type="protein sequence ID" value="GJU05484.1"/>
    <property type="molecule type" value="Genomic_DNA"/>
</dbReference>
<accession>A0ABQ5IZ26</accession>
<keyword evidence="2" id="KW-1185">Reference proteome</keyword>
<proteinExistence type="predicted"/>
<evidence type="ECO:0000313" key="1">
    <source>
        <dbReference type="EMBL" id="GJU05484.1"/>
    </source>
</evidence>
<sequence length="274" mass="30878">MTDYQLTDIFTKALPRERFEFLLPHLGMKSMTPKTLKRLQEEEDDYFRLQPAFQFEEIMSPKRQMFLTTGSSEGSGKIPEVPDEPKDNSGIHAAYFLIDHKEKQAGNVQTSLTLSSAKLEIQSMVDVPIHHEDAAIQRTLLIDTIISMVTDKIASTPTPPTTQVQVQMGSTSCWKTVQGESLKNIRVIPKYHSEDGNPAKANIKQALGSYKDGDGVILFRQRQVHYRMLILDQHTQRKHESSSIRTALVQGVDLEVRGWESKPIIGSVIDGSRS</sequence>
<comment type="caution">
    <text evidence="1">The sequence shown here is derived from an EMBL/GenBank/DDBJ whole genome shotgun (WGS) entry which is preliminary data.</text>
</comment>
<gene>
    <name evidence="1" type="ORF">Tco_1121914</name>
</gene>
<evidence type="ECO:0000313" key="2">
    <source>
        <dbReference type="Proteomes" id="UP001151760"/>
    </source>
</evidence>
<protein>
    <submittedName>
        <fullName evidence="1">Uncharacterized protein</fullName>
    </submittedName>
</protein>
<organism evidence="1 2">
    <name type="scientific">Tanacetum coccineum</name>
    <dbReference type="NCBI Taxonomy" id="301880"/>
    <lineage>
        <taxon>Eukaryota</taxon>
        <taxon>Viridiplantae</taxon>
        <taxon>Streptophyta</taxon>
        <taxon>Embryophyta</taxon>
        <taxon>Tracheophyta</taxon>
        <taxon>Spermatophyta</taxon>
        <taxon>Magnoliopsida</taxon>
        <taxon>eudicotyledons</taxon>
        <taxon>Gunneridae</taxon>
        <taxon>Pentapetalae</taxon>
        <taxon>asterids</taxon>
        <taxon>campanulids</taxon>
        <taxon>Asterales</taxon>
        <taxon>Asteraceae</taxon>
        <taxon>Asteroideae</taxon>
        <taxon>Anthemideae</taxon>
        <taxon>Anthemidinae</taxon>
        <taxon>Tanacetum</taxon>
    </lineage>
</organism>
<dbReference type="Proteomes" id="UP001151760">
    <property type="component" value="Unassembled WGS sequence"/>
</dbReference>
<reference evidence="1" key="2">
    <citation type="submission" date="2022-01" db="EMBL/GenBank/DDBJ databases">
        <authorList>
            <person name="Yamashiro T."/>
            <person name="Shiraishi A."/>
            <person name="Satake H."/>
            <person name="Nakayama K."/>
        </authorList>
    </citation>
    <scope>NUCLEOTIDE SEQUENCE</scope>
</reference>
<name>A0ABQ5IZ26_9ASTR</name>
<reference evidence="1" key="1">
    <citation type="journal article" date="2022" name="Int. J. Mol. Sci.">
        <title>Draft Genome of Tanacetum Coccineum: Genomic Comparison of Closely Related Tanacetum-Family Plants.</title>
        <authorList>
            <person name="Yamashiro T."/>
            <person name="Shiraishi A."/>
            <person name="Nakayama K."/>
            <person name="Satake H."/>
        </authorList>
    </citation>
    <scope>NUCLEOTIDE SEQUENCE</scope>
</reference>